<dbReference type="Proteomes" id="UP001153069">
    <property type="component" value="Unassembled WGS sequence"/>
</dbReference>
<feature type="signal peptide" evidence="1">
    <location>
        <begin position="1"/>
        <end position="26"/>
    </location>
</feature>
<dbReference type="EMBL" id="CAICTM010001006">
    <property type="protein sequence ID" value="CAB9519317.1"/>
    <property type="molecule type" value="Genomic_DNA"/>
</dbReference>
<evidence type="ECO:0000256" key="1">
    <source>
        <dbReference type="SAM" id="SignalP"/>
    </source>
</evidence>
<accession>A0A9N8EDU6</accession>
<gene>
    <name evidence="2" type="ORF">SEMRO_1008_G230540.1</name>
</gene>
<feature type="chain" id="PRO_5040209016" evidence="1">
    <location>
        <begin position="27"/>
        <end position="236"/>
    </location>
</feature>
<comment type="caution">
    <text evidence="2">The sequence shown here is derived from an EMBL/GenBank/DDBJ whole genome shotgun (WGS) entry which is preliminary data.</text>
</comment>
<keyword evidence="3" id="KW-1185">Reference proteome</keyword>
<keyword evidence="1" id="KW-0732">Signal</keyword>
<organism evidence="2 3">
    <name type="scientific">Seminavis robusta</name>
    <dbReference type="NCBI Taxonomy" id="568900"/>
    <lineage>
        <taxon>Eukaryota</taxon>
        <taxon>Sar</taxon>
        <taxon>Stramenopiles</taxon>
        <taxon>Ochrophyta</taxon>
        <taxon>Bacillariophyta</taxon>
        <taxon>Bacillariophyceae</taxon>
        <taxon>Bacillariophycidae</taxon>
        <taxon>Naviculales</taxon>
        <taxon>Naviculaceae</taxon>
        <taxon>Seminavis</taxon>
    </lineage>
</organism>
<sequence>MEADRRLLRWIFSLAWILAEEAGALALSPTPLEHVRQQQAGRDHFCLLFGSRDNVQPTTVEEDQVWEALERIEALDIRLGVGCGATKERAKLQIILDAWEEQEAAREAELDQAEESLYDDTVEITVTENDSIKYVAKHLPHERVAILGGDPARRREMVAKKLAPFGSLDQFGSPRDVGPSDTTKLLQRIENKQFDVVYVWIRFNSHSSRLQVKKACLHTGTTRFEEVESLAYIVFN</sequence>
<evidence type="ECO:0000313" key="2">
    <source>
        <dbReference type="EMBL" id="CAB9519317.1"/>
    </source>
</evidence>
<protein>
    <submittedName>
        <fullName evidence="2">Uncharacterized protein</fullName>
    </submittedName>
</protein>
<dbReference type="AlphaFoldDB" id="A0A9N8EDU6"/>
<name>A0A9N8EDU6_9STRA</name>
<proteinExistence type="predicted"/>
<reference evidence="2" key="1">
    <citation type="submission" date="2020-06" db="EMBL/GenBank/DDBJ databases">
        <authorList>
            <consortium name="Plant Systems Biology data submission"/>
        </authorList>
    </citation>
    <scope>NUCLEOTIDE SEQUENCE</scope>
    <source>
        <strain evidence="2">D6</strain>
    </source>
</reference>
<evidence type="ECO:0000313" key="3">
    <source>
        <dbReference type="Proteomes" id="UP001153069"/>
    </source>
</evidence>